<dbReference type="EMBL" id="JANBQB010000240">
    <property type="protein sequence ID" value="KAJ1979061.1"/>
    <property type="molecule type" value="Genomic_DNA"/>
</dbReference>
<dbReference type="PROSITE" id="PS50294">
    <property type="entry name" value="WD_REPEATS_REGION"/>
    <property type="match status" value="1"/>
</dbReference>
<feature type="compositionally biased region" description="Acidic residues" evidence="4">
    <location>
        <begin position="447"/>
        <end position="462"/>
    </location>
</feature>
<name>A0A9W8B329_9FUNG</name>
<dbReference type="GO" id="GO:1990234">
    <property type="term" value="C:transferase complex"/>
    <property type="evidence" value="ECO:0007669"/>
    <property type="project" value="UniProtKB-ARBA"/>
</dbReference>
<dbReference type="SMART" id="SM00320">
    <property type="entry name" value="WD40"/>
    <property type="match status" value="6"/>
</dbReference>
<dbReference type="CDD" id="cd00200">
    <property type="entry name" value="WD40"/>
    <property type="match status" value="1"/>
</dbReference>
<dbReference type="PRINTS" id="PR00320">
    <property type="entry name" value="GPROTEINBRPT"/>
</dbReference>
<dbReference type="PROSITE" id="PS50082">
    <property type="entry name" value="WD_REPEATS_2"/>
    <property type="match status" value="4"/>
</dbReference>
<accession>A0A9W8B329</accession>
<keyword evidence="1 3" id="KW-0853">WD repeat</keyword>
<comment type="caution">
    <text evidence="5">The sequence shown here is derived from an EMBL/GenBank/DDBJ whole genome shotgun (WGS) entry which is preliminary data.</text>
</comment>
<dbReference type="Pfam" id="PF00400">
    <property type="entry name" value="WD40"/>
    <property type="match status" value="5"/>
</dbReference>
<feature type="region of interest" description="Disordered" evidence="4">
    <location>
        <begin position="414"/>
        <end position="462"/>
    </location>
</feature>
<dbReference type="InterPro" id="IPR036322">
    <property type="entry name" value="WD40_repeat_dom_sf"/>
</dbReference>
<evidence type="ECO:0000313" key="6">
    <source>
        <dbReference type="Proteomes" id="UP001151582"/>
    </source>
</evidence>
<evidence type="ECO:0000313" key="5">
    <source>
        <dbReference type="EMBL" id="KAJ1979061.1"/>
    </source>
</evidence>
<organism evidence="5 6">
    <name type="scientific">Dimargaris verticillata</name>
    <dbReference type="NCBI Taxonomy" id="2761393"/>
    <lineage>
        <taxon>Eukaryota</taxon>
        <taxon>Fungi</taxon>
        <taxon>Fungi incertae sedis</taxon>
        <taxon>Zoopagomycota</taxon>
        <taxon>Kickxellomycotina</taxon>
        <taxon>Dimargaritomycetes</taxon>
        <taxon>Dimargaritales</taxon>
        <taxon>Dimargaritaceae</taxon>
        <taxon>Dimargaris</taxon>
    </lineage>
</organism>
<feature type="repeat" description="WD" evidence="3">
    <location>
        <begin position="142"/>
        <end position="164"/>
    </location>
</feature>
<reference evidence="5" key="1">
    <citation type="submission" date="2022-07" db="EMBL/GenBank/DDBJ databases">
        <title>Phylogenomic reconstructions and comparative analyses of Kickxellomycotina fungi.</title>
        <authorList>
            <person name="Reynolds N.K."/>
            <person name="Stajich J.E."/>
            <person name="Barry K."/>
            <person name="Grigoriev I.V."/>
            <person name="Crous P."/>
            <person name="Smith M.E."/>
        </authorList>
    </citation>
    <scope>NUCLEOTIDE SEQUENCE</scope>
    <source>
        <strain evidence="5">RSA 567</strain>
    </source>
</reference>
<gene>
    <name evidence="5" type="ORF">H4R34_002974</name>
</gene>
<feature type="repeat" description="WD" evidence="3">
    <location>
        <begin position="331"/>
        <end position="370"/>
    </location>
</feature>
<dbReference type="PANTHER" id="PTHR22847:SF637">
    <property type="entry name" value="WD REPEAT DOMAIN 5B"/>
    <property type="match status" value="1"/>
</dbReference>
<dbReference type="PANTHER" id="PTHR22847">
    <property type="entry name" value="WD40 REPEAT PROTEIN"/>
    <property type="match status" value="1"/>
</dbReference>
<dbReference type="Gene3D" id="2.130.10.10">
    <property type="entry name" value="YVTN repeat-like/Quinoprotein amine dehydrogenase"/>
    <property type="match status" value="3"/>
</dbReference>
<dbReference type="InterPro" id="IPR020472">
    <property type="entry name" value="WD40_PAC1"/>
</dbReference>
<feature type="repeat" description="WD" evidence="3">
    <location>
        <begin position="224"/>
        <end position="265"/>
    </location>
</feature>
<evidence type="ECO:0000256" key="3">
    <source>
        <dbReference type="PROSITE-ProRule" id="PRU00221"/>
    </source>
</evidence>
<evidence type="ECO:0000256" key="2">
    <source>
        <dbReference type="ARBA" id="ARBA00022737"/>
    </source>
</evidence>
<evidence type="ECO:0008006" key="7">
    <source>
        <dbReference type="Google" id="ProtNLM"/>
    </source>
</evidence>
<protein>
    <recommendedName>
        <fullName evidence="7">WD40-repeat-containing domain protein</fullName>
    </recommendedName>
</protein>
<dbReference type="InterPro" id="IPR001680">
    <property type="entry name" value="WD40_rpt"/>
</dbReference>
<sequence length="462" mass="50471">MEPLGPNIGTHSSQFLMADADRATMVRRDQKYAQFKAHQQQQQALLTSGQITELDAHDVRSKVLDLLVLDTSTVLLGQASHVAKCIDLKTGQVRRVFRGHTGPITSVAVYEVIGKPDTDMTHGADSCAPSQGAVESAPLSWVVTGSWDKSIRVWDQRSGECLYVLAGHSDFVKSLALAPGGRHCRVAATNNGQTPSGHPWLFSGSSDATIRQWDLATRKCVRVLQGHSRAVDALAYEPHFNTLFSASSDTSIRQWNVHTGEQLREFKGHLTSVFSIYLFSETPCYDNRVAYSHVADQGSGLAEDDYYELWSVSADKTALQWSMAKAQPVTTLTHSDFVKAVLVTQAHVVTGSCDEQIRVWDKASGKCLKTLVGHFDEVGCLGHAGGDTLVSASLDGTVRKWSLKQILSAPGTTFNPDASVSKAHTPKPLTPGRRNTTTKPNPRMTLTEEEDRELAELLSDDE</sequence>
<dbReference type="Proteomes" id="UP001151582">
    <property type="component" value="Unassembled WGS sequence"/>
</dbReference>
<dbReference type="SUPFAM" id="SSF50978">
    <property type="entry name" value="WD40 repeat-like"/>
    <property type="match status" value="1"/>
</dbReference>
<keyword evidence="2" id="KW-0677">Repeat</keyword>
<dbReference type="InterPro" id="IPR015943">
    <property type="entry name" value="WD40/YVTN_repeat-like_dom_sf"/>
</dbReference>
<dbReference type="AlphaFoldDB" id="A0A9W8B329"/>
<keyword evidence="6" id="KW-1185">Reference proteome</keyword>
<evidence type="ECO:0000256" key="1">
    <source>
        <dbReference type="ARBA" id="ARBA00022574"/>
    </source>
</evidence>
<proteinExistence type="predicted"/>
<evidence type="ECO:0000256" key="4">
    <source>
        <dbReference type="SAM" id="MobiDB-lite"/>
    </source>
</evidence>
<feature type="repeat" description="WD" evidence="3">
    <location>
        <begin position="201"/>
        <end position="223"/>
    </location>
</feature>
<dbReference type="OrthoDB" id="6262491at2759"/>